<feature type="binding site" evidence="11">
    <location>
        <position position="492"/>
    </location>
    <ligand>
        <name>L-glutamine</name>
        <dbReference type="ChEBI" id="CHEBI:58359"/>
    </ligand>
</feature>
<dbReference type="NCBIfam" id="NF003792">
    <property type="entry name" value="PRK05380.1"/>
    <property type="match status" value="1"/>
</dbReference>
<feature type="active site" evidence="11">
    <location>
        <position position="539"/>
    </location>
</feature>
<feature type="binding site" evidence="11">
    <location>
        <position position="41"/>
    </location>
    <ligand>
        <name>CTP</name>
        <dbReference type="ChEBI" id="CHEBI:37563"/>
        <note>allosteric inhibitor</note>
    </ligand>
</feature>
<feature type="binding site" evidence="11">
    <location>
        <position position="99"/>
    </location>
    <ligand>
        <name>ATP</name>
        <dbReference type="ChEBI" id="CHEBI:30616"/>
    </ligand>
</feature>
<evidence type="ECO:0000256" key="10">
    <source>
        <dbReference type="ARBA" id="ARBA00047781"/>
    </source>
</evidence>
<dbReference type="GO" id="GO:0042802">
    <property type="term" value="F:identical protein binding"/>
    <property type="evidence" value="ECO:0007669"/>
    <property type="project" value="TreeGrafter"/>
</dbReference>
<keyword evidence="6 11" id="KW-0067">ATP-binding</keyword>
<dbReference type="InterPro" id="IPR029062">
    <property type="entry name" value="Class_I_gatase-like"/>
</dbReference>
<evidence type="ECO:0000256" key="7">
    <source>
        <dbReference type="ARBA" id="ARBA00022842"/>
    </source>
</evidence>
<feature type="active site" evidence="11">
    <location>
        <position position="537"/>
    </location>
</feature>
<evidence type="ECO:0000256" key="11">
    <source>
        <dbReference type="HAMAP-Rule" id="MF_01227"/>
    </source>
</evidence>
<dbReference type="GO" id="GO:0044210">
    <property type="term" value="P:'de novo' CTP biosynthetic process"/>
    <property type="evidence" value="ECO:0007669"/>
    <property type="project" value="UniProtKB-UniRule"/>
</dbReference>
<comment type="catalytic activity">
    <reaction evidence="11">
        <text>UTP + NH4(+) + ATP = CTP + ADP + phosphate + 2 H(+)</text>
        <dbReference type="Rhea" id="RHEA:16597"/>
        <dbReference type="ChEBI" id="CHEBI:15378"/>
        <dbReference type="ChEBI" id="CHEBI:28938"/>
        <dbReference type="ChEBI" id="CHEBI:30616"/>
        <dbReference type="ChEBI" id="CHEBI:37563"/>
        <dbReference type="ChEBI" id="CHEBI:43474"/>
        <dbReference type="ChEBI" id="CHEBI:46398"/>
        <dbReference type="ChEBI" id="CHEBI:456216"/>
    </reaction>
</comment>
<evidence type="ECO:0000313" key="14">
    <source>
        <dbReference type="EMBL" id="EEJ41499.1"/>
    </source>
</evidence>
<dbReference type="Pfam" id="PF00117">
    <property type="entry name" value="GATase"/>
    <property type="match status" value="1"/>
</dbReference>
<dbReference type="GO" id="GO:0003883">
    <property type="term" value="F:CTP synthase activity"/>
    <property type="evidence" value="ECO:0007669"/>
    <property type="project" value="UniProtKB-UniRule"/>
</dbReference>
<feature type="binding site" evidence="11">
    <location>
        <begin position="216"/>
        <end position="221"/>
    </location>
    <ligand>
        <name>CTP</name>
        <dbReference type="ChEBI" id="CHEBI:37563"/>
        <note>allosteric inhibitor</note>
    </ligand>
</feature>
<evidence type="ECO:0000256" key="6">
    <source>
        <dbReference type="ARBA" id="ARBA00022840"/>
    </source>
</evidence>
<dbReference type="InterPro" id="IPR017926">
    <property type="entry name" value="GATASE"/>
</dbReference>
<comment type="caution">
    <text evidence="14">The sequence shown here is derived from an EMBL/GenBank/DDBJ whole genome shotgun (WGS) entry which is preliminary data.</text>
</comment>
<dbReference type="STRING" id="1423814.HMPREF0549_0064"/>
<keyword evidence="7 11" id="KW-0460">Magnesium</keyword>
<evidence type="ECO:0000256" key="5">
    <source>
        <dbReference type="ARBA" id="ARBA00022741"/>
    </source>
</evidence>
<dbReference type="PROSITE" id="PS51273">
    <property type="entry name" value="GATASE_TYPE_1"/>
    <property type="match status" value="1"/>
</dbReference>
<dbReference type="AlphaFoldDB" id="C2ERH8"/>
<dbReference type="PANTHER" id="PTHR11550:SF0">
    <property type="entry name" value="CTP SYNTHASE-RELATED"/>
    <property type="match status" value="1"/>
</dbReference>
<keyword evidence="4 11" id="KW-0479">Metal-binding</keyword>
<dbReference type="HOGENOM" id="CLU_011675_5_0_9"/>
<dbReference type="GO" id="GO:0005829">
    <property type="term" value="C:cytosol"/>
    <property type="evidence" value="ECO:0007669"/>
    <property type="project" value="TreeGrafter"/>
</dbReference>
<keyword evidence="9 11" id="KW-0665">Pyrimidine biosynthesis</keyword>
<feature type="binding site" evidence="11">
    <location>
        <position position="252"/>
    </location>
    <ligand>
        <name>CTP</name>
        <dbReference type="ChEBI" id="CHEBI:37563"/>
        <note>allosteric inhibitor</note>
    </ligand>
</feature>
<dbReference type="HAMAP" id="MF_01227">
    <property type="entry name" value="PyrG"/>
    <property type="match status" value="1"/>
</dbReference>
<feature type="binding site" evidence="11">
    <location>
        <begin position="176"/>
        <end position="178"/>
    </location>
    <ligand>
        <name>CTP</name>
        <dbReference type="ChEBI" id="CHEBI:37563"/>
        <note>allosteric inhibitor</note>
    </ligand>
</feature>
<comment type="activity regulation">
    <text evidence="11">Allosterically activated by GTP, when glutamine is the substrate; GTP has no effect on the reaction when ammonia is the substrate. The allosteric effector GTP functions by stabilizing the protein conformation that binds the tetrahedral intermediate(s) formed during glutamine hydrolysis. Inhibited by the product CTP, via allosteric rather than competitive inhibition.</text>
</comment>
<comment type="pathway">
    <text evidence="1 11">Pyrimidine metabolism; CTP biosynthesis via de novo pathway; CTP from UDP: step 2/2.</text>
</comment>
<dbReference type="InterPro" id="IPR033828">
    <property type="entry name" value="GATase1_CTP_Synthase"/>
</dbReference>
<feature type="domain" description="Glutamine amidotransferase" evidence="12">
    <location>
        <begin position="331"/>
        <end position="556"/>
    </location>
</feature>
<evidence type="ECO:0000259" key="13">
    <source>
        <dbReference type="Pfam" id="PF06418"/>
    </source>
</evidence>
<keyword evidence="3 11" id="KW-0436">Ligase</keyword>
<comment type="catalytic activity">
    <reaction evidence="10 11">
        <text>UTP + L-glutamine + ATP + H2O = CTP + L-glutamate + ADP + phosphate + 2 H(+)</text>
        <dbReference type="Rhea" id="RHEA:26426"/>
        <dbReference type="ChEBI" id="CHEBI:15377"/>
        <dbReference type="ChEBI" id="CHEBI:15378"/>
        <dbReference type="ChEBI" id="CHEBI:29985"/>
        <dbReference type="ChEBI" id="CHEBI:30616"/>
        <dbReference type="ChEBI" id="CHEBI:37563"/>
        <dbReference type="ChEBI" id="CHEBI:43474"/>
        <dbReference type="ChEBI" id="CHEBI:46398"/>
        <dbReference type="ChEBI" id="CHEBI:58359"/>
        <dbReference type="ChEBI" id="CHEBI:456216"/>
        <dbReference type="EC" id="6.3.4.2"/>
    </reaction>
</comment>
<evidence type="ECO:0000256" key="8">
    <source>
        <dbReference type="ARBA" id="ARBA00022962"/>
    </source>
</evidence>
<name>C2ERH8_9LACO</name>
<feature type="binding site" evidence="11">
    <location>
        <position position="383"/>
    </location>
    <ligand>
        <name>L-glutamine</name>
        <dbReference type="ChEBI" id="CHEBI:58359"/>
    </ligand>
</feature>
<dbReference type="GO" id="GO:0005524">
    <property type="term" value="F:ATP binding"/>
    <property type="evidence" value="ECO:0007669"/>
    <property type="project" value="UniProtKB-KW"/>
</dbReference>
<dbReference type="Pfam" id="PF06418">
    <property type="entry name" value="CTP_synth_N"/>
    <property type="match status" value="1"/>
</dbReference>
<dbReference type="CDD" id="cd01746">
    <property type="entry name" value="GATase1_CTP_Synthase"/>
    <property type="match status" value="1"/>
</dbReference>
<dbReference type="SUPFAM" id="SSF52317">
    <property type="entry name" value="Class I glutamine amidotransferase-like"/>
    <property type="match status" value="1"/>
</dbReference>
<dbReference type="Gene3D" id="3.40.50.880">
    <property type="match status" value="1"/>
</dbReference>
<keyword evidence="8 11" id="KW-0315">Glutamine amidotransferase</keyword>
<dbReference type="PANTHER" id="PTHR11550">
    <property type="entry name" value="CTP SYNTHASE"/>
    <property type="match status" value="1"/>
</dbReference>
<dbReference type="GO" id="GO:0004359">
    <property type="term" value="F:glutaminase activity"/>
    <property type="evidence" value="ECO:0007669"/>
    <property type="project" value="RHEA"/>
</dbReference>
<dbReference type="SUPFAM" id="SSF52540">
    <property type="entry name" value="P-loop containing nucleoside triphosphate hydrolases"/>
    <property type="match status" value="1"/>
</dbReference>
<dbReference type="FunFam" id="3.40.50.300:FF:000009">
    <property type="entry name" value="CTP synthase"/>
    <property type="match status" value="1"/>
</dbReference>
<comment type="function">
    <text evidence="11">Catalyzes the ATP-dependent amination of UTP to CTP with either L-glutamine or ammonia as the source of nitrogen. Regulates intracellular CTP levels through interactions with the four ribonucleotide triphosphates.</text>
</comment>
<dbReference type="Proteomes" id="UP000004483">
    <property type="component" value="Unassembled WGS sequence"/>
</dbReference>
<evidence type="ECO:0000259" key="12">
    <source>
        <dbReference type="Pfam" id="PF00117"/>
    </source>
</evidence>
<sequence length="564" mass="63305">MLAPCFSRNGESFLFTNPIKKQKGENYAMTKYIFVTGGVVSSLGKGIVAASLGRLLKNRGLKVAIQKFDPYINVDPGTMSPYQHGEVFVTDDGTETDLDLGHYERFIDNDLNKYSNVTTGKIYSEVLRKERRGDYLGRTVQVIPHITNAIKDKIKRAGESTEAEVVITEIGGTVGDIESQPFMEAIRQMKEEVGDDNVLYIHTTLVPYLRAAGEMKTKPTQHSVRELRGLGIQPNILVVRTEKPITDEMRNKIALFCDVDPKAVIESMDVNTLYEIPLNLQKQGMDQLVVDHFGLDCPVADMREWTDMVNHIENDLKKTVKIAMVGKYTDLQDAYISVNEALRHAGYPVDAKVDIDHFNAENINSDNVADTLKDYDGILVPGGFGSRGIEGMITAIKYARENDVPYLGICLGMQTACIEFARDVLGYKDANSTEFDPNTEHNIIDLMSDQEDVEDMGGTQRLGAYPCKLKQGTVAAAAYDNQKMISQRHRHRYEFNNDYRQEMEDHGLVVSGINPDRNLVEVVELPEKKFFVAAQYHPEFKSRPNHPEGLFKAFVKAAVENKND</sequence>
<feature type="active site" description="Nucleophile; for glutamine hydrolysis" evidence="11">
    <location>
        <position position="410"/>
    </location>
</feature>
<dbReference type="InterPro" id="IPR004468">
    <property type="entry name" value="CTP_synthase"/>
</dbReference>
<feature type="binding site" evidence="11">
    <location>
        <begin position="411"/>
        <end position="414"/>
    </location>
    <ligand>
        <name>L-glutamine</name>
        <dbReference type="ChEBI" id="CHEBI:58359"/>
    </ligand>
</feature>
<dbReference type="CDD" id="cd03113">
    <property type="entry name" value="CTPS_N"/>
    <property type="match status" value="1"/>
</dbReference>
<dbReference type="GO" id="GO:0097268">
    <property type="term" value="C:cytoophidium"/>
    <property type="evidence" value="ECO:0007669"/>
    <property type="project" value="UniProtKB-ARBA"/>
</dbReference>
<feature type="binding site" evidence="11">
    <location>
        <position position="434"/>
    </location>
    <ligand>
        <name>L-glutamine</name>
        <dbReference type="ChEBI" id="CHEBI:58359"/>
    </ligand>
</feature>
<comment type="similarity">
    <text evidence="2 11">Belongs to the CTP synthase family.</text>
</comment>
<feature type="binding site" evidence="11">
    <location>
        <position position="82"/>
    </location>
    <ligand>
        <name>L-glutamine</name>
        <dbReference type="ChEBI" id="CHEBI:58359"/>
    </ligand>
</feature>
<dbReference type="InterPro" id="IPR017456">
    <property type="entry name" value="CTP_synthase_N"/>
</dbReference>
<evidence type="ECO:0000256" key="3">
    <source>
        <dbReference type="ARBA" id="ARBA00022598"/>
    </source>
</evidence>
<keyword evidence="5 11" id="KW-0547">Nucleotide-binding</keyword>
<dbReference type="InterPro" id="IPR027417">
    <property type="entry name" value="P-loop_NTPase"/>
</dbReference>
<feature type="domain" description="CTP synthase N-terminal" evidence="13">
    <location>
        <begin position="31"/>
        <end position="295"/>
    </location>
</feature>
<dbReference type="EMBL" id="ACGV01000006">
    <property type="protein sequence ID" value="EEJ41499.1"/>
    <property type="molecule type" value="Genomic_DNA"/>
</dbReference>
<reference evidence="14 15" key="1">
    <citation type="submission" date="2009-01" db="EMBL/GenBank/DDBJ databases">
        <authorList>
            <person name="Qin X."/>
            <person name="Bachman B."/>
            <person name="Battles P."/>
            <person name="Bell A."/>
            <person name="Bess C."/>
            <person name="Bickham C."/>
            <person name="Chaboub L."/>
            <person name="Chen D."/>
            <person name="Coyle M."/>
            <person name="Deiros D.R."/>
            <person name="Dinh H."/>
            <person name="Forbes L."/>
            <person name="Fowler G."/>
            <person name="Francisco L."/>
            <person name="Fu Q."/>
            <person name="Gubbala S."/>
            <person name="Hale W."/>
            <person name="Han Y."/>
            <person name="Hemphill L."/>
            <person name="Highlander S.K."/>
            <person name="Hirani K."/>
            <person name="Hogues M."/>
            <person name="Jackson L."/>
            <person name="Jakkamsetti A."/>
            <person name="Javaid M."/>
            <person name="Jiang H."/>
            <person name="Korchina V."/>
            <person name="Kovar C."/>
            <person name="Lara F."/>
            <person name="Lee S."/>
            <person name="Mata R."/>
            <person name="Mathew T."/>
            <person name="Moen C."/>
            <person name="Morales K."/>
            <person name="Munidasa M."/>
            <person name="Nazareth L."/>
            <person name="Ngo R."/>
            <person name="Nguyen L."/>
            <person name="Okwuonu G."/>
            <person name="Ongeri F."/>
            <person name="Patil S."/>
            <person name="Petrosino J."/>
            <person name="Pham C."/>
            <person name="Pham P."/>
            <person name="Pu L.-L."/>
            <person name="Puazo M."/>
            <person name="Raj R."/>
            <person name="Reid J."/>
            <person name="Rouhana J."/>
            <person name="Saada N."/>
            <person name="Shang Y."/>
            <person name="Simmons D."/>
            <person name="Thornton R."/>
            <person name="Warren J."/>
            <person name="Weissenberger G."/>
            <person name="Zhang J."/>
            <person name="Zhang L."/>
            <person name="Zhou C."/>
            <person name="Zhu D."/>
            <person name="Muzny D."/>
            <person name="Worley K."/>
            <person name="Gibbs R."/>
        </authorList>
    </citation>
    <scope>NUCLEOTIDE SEQUENCE [LARGE SCALE GENOMIC DNA]</scope>
    <source>
        <strain evidence="14 15">ATCC 49540</strain>
    </source>
</reference>
<feature type="binding site" evidence="11">
    <location>
        <position position="99"/>
    </location>
    <ligand>
        <name>Mg(2+)</name>
        <dbReference type="ChEBI" id="CHEBI:18420"/>
    </ligand>
</feature>
<dbReference type="NCBIfam" id="TIGR00337">
    <property type="entry name" value="PyrG"/>
    <property type="match status" value="1"/>
</dbReference>
<feature type="binding site" evidence="11">
    <location>
        <position position="41"/>
    </location>
    <ligand>
        <name>UTP</name>
        <dbReference type="ChEBI" id="CHEBI:46398"/>
    </ligand>
</feature>
<proteinExistence type="inferred from homology"/>
<dbReference type="EC" id="6.3.4.2" evidence="11"/>
<protein>
    <recommendedName>
        <fullName evidence="11">CTP synthase</fullName>
        <ecNumber evidence="11">6.3.4.2</ecNumber>
    </recommendedName>
    <alternativeName>
        <fullName evidence="11">Cytidine 5'-triphosphate synthase</fullName>
    </alternativeName>
    <alternativeName>
        <fullName evidence="11">Cytidine triphosphate synthetase</fullName>
        <shortName evidence="11">CTP synthetase</shortName>
        <shortName evidence="11">CTPS</shortName>
    </alternativeName>
    <alternativeName>
        <fullName evidence="11">UTP--ammonia ligase</fullName>
    </alternativeName>
</protein>
<dbReference type="eggNOG" id="COG0504">
    <property type="taxonomic scope" value="Bacteria"/>
</dbReference>
<dbReference type="FunFam" id="3.40.50.880:FF:000002">
    <property type="entry name" value="CTP synthase"/>
    <property type="match status" value="1"/>
</dbReference>
<feature type="binding site" evidence="11">
    <location>
        <position position="169"/>
    </location>
    <ligand>
        <name>Mg(2+)</name>
        <dbReference type="ChEBI" id="CHEBI:18420"/>
    </ligand>
</feature>
<feature type="binding site" evidence="11">
    <location>
        <position position="270"/>
    </location>
    <ligand>
        <name>ATP</name>
        <dbReference type="ChEBI" id="CHEBI:30616"/>
    </ligand>
</feature>
<comment type="caution">
    <text evidence="11">Lacks conserved residue(s) required for the propagation of feature annotation.</text>
</comment>
<evidence type="ECO:0000313" key="15">
    <source>
        <dbReference type="Proteomes" id="UP000004483"/>
    </source>
</evidence>
<organism evidence="14 15">
    <name type="scientific">Limosilactobacillus vaginalis DSM 5837 = ATCC 49540</name>
    <dbReference type="NCBI Taxonomy" id="1423814"/>
    <lineage>
        <taxon>Bacteria</taxon>
        <taxon>Bacillati</taxon>
        <taxon>Bacillota</taxon>
        <taxon>Bacilli</taxon>
        <taxon>Lactobacillales</taxon>
        <taxon>Lactobacillaceae</taxon>
        <taxon>Limosilactobacillus</taxon>
    </lineage>
</organism>
<gene>
    <name evidence="11 14" type="primary">pyrG</name>
    <name evidence="14" type="ORF">HMPREF0549_0064</name>
</gene>
<evidence type="ECO:0000256" key="9">
    <source>
        <dbReference type="ARBA" id="ARBA00022975"/>
    </source>
</evidence>
<dbReference type="GO" id="GO:0019856">
    <property type="term" value="P:pyrimidine nucleobase biosynthetic process"/>
    <property type="evidence" value="ECO:0007669"/>
    <property type="project" value="TreeGrafter"/>
</dbReference>
<feature type="binding site" evidence="11">
    <location>
        <begin position="42"/>
        <end position="47"/>
    </location>
    <ligand>
        <name>ATP</name>
        <dbReference type="ChEBI" id="CHEBI:30616"/>
    </ligand>
</feature>
<comment type="catalytic activity">
    <reaction evidence="11">
        <text>L-glutamine + H2O = L-glutamate + NH4(+)</text>
        <dbReference type="Rhea" id="RHEA:15889"/>
        <dbReference type="ChEBI" id="CHEBI:15377"/>
        <dbReference type="ChEBI" id="CHEBI:28938"/>
        <dbReference type="ChEBI" id="CHEBI:29985"/>
        <dbReference type="ChEBI" id="CHEBI:58359"/>
    </reaction>
</comment>
<evidence type="ECO:0000256" key="2">
    <source>
        <dbReference type="ARBA" id="ARBA00007533"/>
    </source>
</evidence>
<dbReference type="Gene3D" id="3.40.50.300">
    <property type="entry name" value="P-loop containing nucleotide triphosphate hydrolases"/>
    <property type="match status" value="1"/>
</dbReference>
<dbReference type="GO" id="GO:0046872">
    <property type="term" value="F:metal ion binding"/>
    <property type="evidence" value="ECO:0007669"/>
    <property type="project" value="UniProtKB-KW"/>
</dbReference>
<evidence type="ECO:0000256" key="1">
    <source>
        <dbReference type="ARBA" id="ARBA00005171"/>
    </source>
</evidence>
<comment type="subunit">
    <text evidence="11">Homotetramer.</text>
</comment>
<feature type="binding site" evidence="11">
    <location>
        <position position="252"/>
    </location>
    <ligand>
        <name>UTP</name>
        <dbReference type="ChEBI" id="CHEBI:46398"/>
    </ligand>
</feature>
<comment type="miscellaneous">
    <text evidence="11">CTPSs have evolved a hybrid strategy for distinguishing between UTP and CTP. The overlapping regions of the product feedback inhibitory and substrate sites recognize a common feature in both compounds, the triphosphate moiety. To differentiate isosteric substrate and product pyrimidine rings, an additional pocket far from the expected kinase/ligase catalytic site, specifically recognizes the cytosine and ribose portions of the product inhibitor.</text>
</comment>
<feature type="binding site" evidence="11">
    <location>
        <begin position="216"/>
        <end position="221"/>
    </location>
    <ligand>
        <name>UTP</name>
        <dbReference type="ChEBI" id="CHEBI:46398"/>
    </ligand>
</feature>
<dbReference type="UniPathway" id="UPA00159">
    <property type="reaction ID" value="UER00277"/>
</dbReference>
<accession>C2ERH8</accession>
<feature type="region of interest" description="Amidoligase domain" evidence="11">
    <location>
        <begin position="1"/>
        <end position="295"/>
    </location>
</feature>
<evidence type="ECO:0000256" key="4">
    <source>
        <dbReference type="ARBA" id="ARBA00022723"/>
    </source>
</evidence>